<feature type="transmembrane region" description="Helical" evidence="1">
    <location>
        <begin position="159"/>
        <end position="178"/>
    </location>
</feature>
<feature type="transmembrane region" description="Helical" evidence="1">
    <location>
        <begin position="105"/>
        <end position="125"/>
    </location>
</feature>
<protein>
    <submittedName>
        <fullName evidence="2">Putative YccA/Bax inhibitor family protein</fullName>
    </submittedName>
</protein>
<evidence type="ECO:0000313" key="2">
    <source>
        <dbReference type="EMBL" id="PRY58131.1"/>
    </source>
</evidence>
<dbReference type="PANTHER" id="PTHR41282:SF1">
    <property type="entry name" value="CONSERVED TRANSMEMBRANE PROTEIN-RELATED"/>
    <property type="match status" value="1"/>
</dbReference>
<keyword evidence="1" id="KW-0472">Membrane</keyword>
<feature type="transmembrane region" description="Helical" evidence="1">
    <location>
        <begin position="190"/>
        <end position="211"/>
    </location>
</feature>
<feature type="transmembrane region" description="Helical" evidence="1">
    <location>
        <begin position="132"/>
        <end position="153"/>
    </location>
</feature>
<evidence type="ECO:0000313" key="3">
    <source>
        <dbReference type="Proteomes" id="UP000237822"/>
    </source>
</evidence>
<sequence>MASNPAFNRLEQDAQSGYAAFQEPGRQGGANPNNPMNVSYAQQGMADQWGSQQQLQDMYNQPSAGPVQTGRVTMDDVIMKTLGLFALVLGFGAVGWIVAMRSPELGFMLWMGGMIGTLVLGLVIAFKKTLSVPLIVGYAVLEGLFVGAVSQVFEERWPGVVATAAVATAATFIGMFLAYKSGLIKVTDKFRRIVTMMIFGYAIFAVVNFLYAMFFPGAPQFGFGGDGPLGIAISVFAVGLASVSLALDFDMIDRAIATGAPQKYSWLLAHGLIVTVVWLYIEFLRLFARMRE</sequence>
<reference evidence="2 3" key="1">
    <citation type="submission" date="2018-03" db="EMBL/GenBank/DDBJ databases">
        <title>Genomic Encyclopedia of Archaeal and Bacterial Type Strains, Phase II (KMG-II): from individual species to whole genera.</title>
        <authorList>
            <person name="Goeker M."/>
        </authorList>
    </citation>
    <scope>NUCLEOTIDE SEQUENCE [LARGE SCALE GENOMIC DNA]</scope>
    <source>
        <strain evidence="2 3">ATCC BAA-1496</strain>
    </source>
</reference>
<dbReference type="AlphaFoldDB" id="A0A2T0UJL4"/>
<gene>
    <name evidence="2" type="ORF">BCF74_11355</name>
</gene>
<dbReference type="RefSeq" id="WP_106297704.1">
    <property type="nucleotide sequence ID" value="NZ_PVTI01000013.1"/>
</dbReference>
<comment type="caution">
    <text evidence="2">The sequence shown here is derived from an EMBL/GenBank/DDBJ whole genome shotgun (WGS) entry which is preliminary data.</text>
</comment>
<dbReference type="EMBL" id="PVTI01000013">
    <property type="protein sequence ID" value="PRY58131.1"/>
    <property type="molecule type" value="Genomic_DNA"/>
</dbReference>
<keyword evidence="1" id="KW-1133">Transmembrane helix</keyword>
<dbReference type="PIRSF" id="PIRSF009160">
    <property type="entry name" value="UCP009160"/>
    <property type="match status" value="1"/>
</dbReference>
<organism evidence="2 3">
    <name type="scientific">Knoellia remsis</name>
    <dbReference type="NCBI Taxonomy" id="407159"/>
    <lineage>
        <taxon>Bacteria</taxon>
        <taxon>Bacillati</taxon>
        <taxon>Actinomycetota</taxon>
        <taxon>Actinomycetes</taxon>
        <taxon>Micrococcales</taxon>
        <taxon>Intrasporangiaceae</taxon>
        <taxon>Knoellia</taxon>
    </lineage>
</organism>
<keyword evidence="1" id="KW-0812">Transmembrane</keyword>
<proteinExistence type="predicted"/>
<feature type="transmembrane region" description="Helical" evidence="1">
    <location>
        <begin position="81"/>
        <end position="99"/>
    </location>
</feature>
<dbReference type="OrthoDB" id="116480at2"/>
<evidence type="ECO:0000256" key="1">
    <source>
        <dbReference type="SAM" id="Phobius"/>
    </source>
</evidence>
<feature type="transmembrane region" description="Helical" evidence="1">
    <location>
        <begin position="264"/>
        <end position="281"/>
    </location>
</feature>
<dbReference type="Proteomes" id="UP000237822">
    <property type="component" value="Unassembled WGS sequence"/>
</dbReference>
<dbReference type="InterPro" id="IPR010539">
    <property type="entry name" value="BaxI_1-like"/>
</dbReference>
<keyword evidence="3" id="KW-1185">Reference proteome</keyword>
<feature type="transmembrane region" description="Helical" evidence="1">
    <location>
        <begin position="231"/>
        <end position="252"/>
    </location>
</feature>
<accession>A0A2T0UJL4</accession>
<dbReference type="Pfam" id="PF12811">
    <property type="entry name" value="BaxI_1"/>
    <property type="match status" value="1"/>
</dbReference>
<name>A0A2T0UJL4_9MICO</name>
<dbReference type="PANTHER" id="PTHR41282">
    <property type="entry name" value="CONSERVED TRANSMEMBRANE PROTEIN-RELATED"/>
    <property type="match status" value="1"/>
</dbReference>